<dbReference type="Proteomes" id="UP000435243">
    <property type="component" value="Unassembled WGS sequence"/>
</dbReference>
<keyword evidence="7" id="KW-0503">Monooxygenase</keyword>
<evidence type="ECO:0000313" key="9">
    <source>
        <dbReference type="Proteomes" id="UP000435243"/>
    </source>
</evidence>
<keyword evidence="6" id="KW-0560">Oxidoreductase</keyword>
<dbReference type="AlphaFoldDB" id="A0A844ZJT0"/>
<dbReference type="SUPFAM" id="SSF51905">
    <property type="entry name" value="FAD/NAD(P)-binding domain"/>
    <property type="match status" value="3"/>
</dbReference>
<evidence type="ECO:0000313" key="8">
    <source>
        <dbReference type="EMBL" id="MXO88038.1"/>
    </source>
</evidence>
<gene>
    <name evidence="8" type="ORF">GRI32_04715</name>
</gene>
<dbReference type="GO" id="GO:0004497">
    <property type="term" value="F:monooxygenase activity"/>
    <property type="evidence" value="ECO:0007669"/>
    <property type="project" value="UniProtKB-KW"/>
</dbReference>
<dbReference type="RefSeq" id="WP_160589971.1">
    <property type="nucleotide sequence ID" value="NZ_BAAAFP010000002.1"/>
</dbReference>
<comment type="caution">
    <text evidence="8">The sequence shown here is derived from an EMBL/GenBank/DDBJ whole genome shotgun (WGS) entry which is preliminary data.</text>
</comment>
<evidence type="ECO:0000256" key="7">
    <source>
        <dbReference type="ARBA" id="ARBA00023033"/>
    </source>
</evidence>
<keyword evidence="5" id="KW-0521">NADP</keyword>
<protein>
    <submittedName>
        <fullName evidence="8">NAD(P)-binding protein</fullName>
    </submittedName>
</protein>
<dbReference type="Gene3D" id="3.50.50.60">
    <property type="entry name" value="FAD/NAD(P)-binding domain"/>
    <property type="match status" value="2"/>
</dbReference>
<sequence>MPDSAKLDALIVGAGFSGLYMLHKLRQEGFSAQVVEAGSGVGGTWFWNRYPGARCDIPSLEYSYSFDPQLEQEWEWTERYAAQGEILSYLDHVADRYDLRRDIAFDTRVTAAHWDEATSRWQVETDTGGSFDVQFLILATGALSEPKMPDLPGLEKFEGKVLHTAKWDDSVDLKGKTVCHFGTGSSGIQAVAAMSEYVGHLTVFQRTPSYAVPANNRPLEDGEQEAAKATYREKRDVARHSPLGFAAPPMPGSAKTFAPAALKERLEQAWNAGTTGLLNAFEDLLFDETSNELAAKFARGKIADAVRDPDDARKLTPDYPLGSRRLCSEIGFYDALNRDNVELVDVREEKVVDITAHAVITDKASYAADAIVLATGFDACVGAVLAIDIRGRGGQQIGEEWANGPRAFLGLTVSGFPNMFAITGPGSPSVLSNVVVSIEQHVEWVARCLCDMRASGKRVIEADADAEQEWMRHVDEVAQTTLFPRADSWYKGRTRDGRDVFMPYVGGVGAYRAKCDEIAAAGYEGFALSS</sequence>
<reference evidence="8 9" key="1">
    <citation type="submission" date="2019-12" db="EMBL/GenBank/DDBJ databases">
        <title>Genomic-based taxomic classification of the family Erythrobacteraceae.</title>
        <authorList>
            <person name="Xu L."/>
        </authorList>
    </citation>
    <scope>NUCLEOTIDE SEQUENCE [LARGE SCALE GENOMIC DNA]</scope>
    <source>
        <strain evidence="8 9">JCM 16339</strain>
    </source>
</reference>
<comment type="cofactor">
    <cofactor evidence="1">
        <name>FAD</name>
        <dbReference type="ChEBI" id="CHEBI:57692"/>
    </cofactor>
</comment>
<evidence type="ECO:0000256" key="6">
    <source>
        <dbReference type="ARBA" id="ARBA00023002"/>
    </source>
</evidence>
<dbReference type="PANTHER" id="PTHR43098">
    <property type="entry name" value="L-ORNITHINE N(5)-MONOOXYGENASE-RELATED"/>
    <property type="match status" value="1"/>
</dbReference>
<dbReference type="Pfam" id="PF13738">
    <property type="entry name" value="Pyr_redox_3"/>
    <property type="match status" value="1"/>
</dbReference>
<dbReference type="InterPro" id="IPR050775">
    <property type="entry name" value="FAD-binding_Monooxygenases"/>
</dbReference>
<keyword evidence="4" id="KW-0274">FAD</keyword>
<comment type="similarity">
    <text evidence="2">Belongs to the FAD-binding monooxygenase family.</text>
</comment>
<dbReference type="EMBL" id="WTYY01000002">
    <property type="protein sequence ID" value="MXO88038.1"/>
    <property type="molecule type" value="Genomic_DNA"/>
</dbReference>
<evidence type="ECO:0000256" key="3">
    <source>
        <dbReference type="ARBA" id="ARBA00022630"/>
    </source>
</evidence>
<dbReference type="InterPro" id="IPR036188">
    <property type="entry name" value="FAD/NAD-bd_sf"/>
</dbReference>
<evidence type="ECO:0000256" key="5">
    <source>
        <dbReference type="ARBA" id="ARBA00022857"/>
    </source>
</evidence>
<dbReference type="OrthoDB" id="312624at2"/>
<accession>A0A844ZJT0</accession>
<evidence type="ECO:0000256" key="1">
    <source>
        <dbReference type="ARBA" id="ARBA00001974"/>
    </source>
</evidence>
<dbReference type="PANTHER" id="PTHR43098:SF3">
    <property type="entry name" value="L-ORNITHINE N(5)-MONOOXYGENASE-RELATED"/>
    <property type="match status" value="1"/>
</dbReference>
<keyword evidence="9" id="KW-1185">Reference proteome</keyword>
<evidence type="ECO:0000256" key="2">
    <source>
        <dbReference type="ARBA" id="ARBA00010139"/>
    </source>
</evidence>
<proteinExistence type="inferred from homology"/>
<evidence type="ECO:0000256" key="4">
    <source>
        <dbReference type="ARBA" id="ARBA00022827"/>
    </source>
</evidence>
<keyword evidence="3" id="KW-0285">Flavoprotein</keyword>
<organism evidence="8 9">
    <name type="scientific">Alteraurantiacibacter aestuarii</name>
    <dbReference type="NCBI Taxonomy" id="650004"/>
    <lineage>
        <taxon>Bacteria</taxon>
        <taxon>Pseudomonadati</taxon>
        <taxon>Pseudomonadota</taxon>
        <taxon>Alphaproteobacteria</taxon>
        <taxon>Sphingomonadales</taxon>
        <taxon>Erythrobacteraceae</taxon>
        <taxon>Alteraurantiacibacter</taxon>
    </lineage>
</organism>
<name>A0A844ZJT0_9SPHN</name>